<accession>A0A8T0AQ63</accession>
<proteinExistence type="predicted"/>
<dbReference type="EMBL" id="JABFDY010000018">
    <property type="protein sequence ID" value="KAF7694300.1"/>
    <property type="molecule type" value="Genomic_DNA"/>
</dbReference>
<evidence type="ECO:0000256" key="2">
    <source>
        <dbReference type="SAM" id="Coils"/>
    </source>
</evidence>
<evidence type="ECO:0000256" key="3">
    <source>
        <dbReference type="SAM" id="MobiDB-lite"/>
    </source>
</evidence>
<dbReference type="GO" id="GO:0035459">
    <property type="term" value="P:vesicle cargo loading"/>
    <property type="evidence" value="ECO:0007669"/>
    <property type="project" value="TreeGrafter"/>
</dbReference>
<dbReference type="AlphaFoldDB" id="A0A8T0AQ63"/>
<dbReference type="GO" id="GO:0070971">
    <property type="term" value="C:endoplasmic reticulum exit site"/>
    <property type="evidence" value="ECO:0007669"/>
    <property type="project" value="TreeGrafter"/>
</dbReference>
<gene>
    <name evidence="4" type="ORF">HF521_008053</name>
</gene>
<organism evidence="4 5">
    <name type="scientific">Silurus meridionalis</name>
    <name type="common">Southern catfish</name>
    <name type="synonym">Silurus soldatovi meridionalis</name>
    <dbReference type="NCBI Taxonomy" id="175797"/>
    <lineage>
        <taxon>Eukaryota</taxon>
        <taxon>Metazoa</taxon>
        <taxon>Chordata</taxon>
        <taxon>Craniata</taxon>
        <taxon>Vertebrata</taxon>
        <taxon>Euteleostomi</taxon>
        <taxon>Actinopterygii</taxon>
        <taxon>Neopterygii</taxon>
        <taxon>Teleostei</taxon>
        <taxon>Ostariophysi</taxon>
        <taxon>Siluriformes</taxon>
        <taxon>Siluridae</taxon>
        <taxon>Silurus</taxon>
    </lineage>
</organism>
<dbReference type="GO" id="GO:0009306">
    <property type="term" value="P:protein secretion"/>
    <property type="evidence" value="ECO:0007669"/>
    <property type="project" value="TreeGrafter"/>
</dbReference>
<feature type="coiled-coil region" evidence="2">
    <location>
        <begin position="151"/>
        <end position="241"/>
    </location>
</feature>
<dbReference type="GO" id="GO:0006888">
    <property type="term" value="P:endoplasmic reticulum to Golgi vesicle-mediated transport"/>
    <property type="evidence" value="ECO:0007669"/>
    <property type="project" value="TreeGrafter"/>
</dbReference>
<dbReference type="InterPro" id="IPR051500">
    <property type="entry name" value="cTAGE_MIA/OTOR"/>
</dbReference>
<comment type="caution">
    <text evidence="4">The sequence shown here is derived from an EMBL/GenBank/DDBJ whole genome shotgun (WGS) entry which is preliminary data.</text>
</comment>
<feature type="coiled-coil region" evidence="2">
    <location>
        <begin position="91"/>
        <end position="118"/>
    </location>
</feature>
<keyword evidence="5" id="KW-1185">Reference proteome</keyword>
<dbReference type="GO" id="GO:0005789">
    <property type="term" value="C:endoplasmic reticulum membrane"/>
    <property type="evidence" value="ECO:0007669"/>
    <property type="project" value="TreeGrafter"/>
</dbReference>
<protein>
    <submittedName>
        <fullName evidence="4">Uncharacterized protein</fullName>
    </submittedName>
</protein>
<feature type="region of interest" description="Disordered" evidence="3">
    <location>
        <begin position="241"/>
        <end position="296"/>
    </location>
</feature>
<feature type="compositionally biased region" description="Basic and acidic residues" evidence="3">
    <location>
        <begin position="263"/>
        <end position="274"/>
    </location>
</feature>
<keyword evidence="1 2" id="KW-0175">Coiled coil</keyword>
<sequence>MPWDWSLGLAFPVIPRNPILDAAVMGVSTVLVFLAVKRRQSLLTEKQLREKIQQLIIEELEVLQKGNELNNTIEENLSVIEDEQNHCVKNLMAEQKVRRELEEKYQKVMQDQTNMKNEKTHLENWYKDLQQTLEITTELYHQKENILHQKLTQEELKRREKESKLSEVEGRALQAEEKLNLLRQKIAVQEKKAHENWLKARISERSLMEEKRECANLRQKIVKLSDKMSDLERLLHRSENSRNLEYGLAPATPPQPRGGQDTPHARPEQQRAPHDTPLTPPQPRGGQDTPHAPPEH</sequence>
<reference evidence="4" key="1">
    <citation type="submission" date="2020-08" db="EMBL/GenBank/DDBJ databases">
        <title>Chromosome-level assembly of Southern catfish (Silurus meridionalis) provides insights into visual adaptation to the nocturnal and benthic lifestyles.</title>
        <authorList>
            <person name="Zhang Y."/>
            <person name="Wang D."/>
            <person name="Peng Z."/>
        </authorList>
    </citation>
    <scope>NUCLEOTIDE SEQUENCE</scope>
    <source>
        <strain evidence="4">SWU-2019-XX</strain>
        <tissue evidence="4">Muscle</tissue>
    </source>
</reference>
<dbReference type="PANTHER" id="PTHR23158:SF54">
    <property type="entry name" value="TRANSPORT AND GOLGI ORGANIZATION PROTEIN 1 HOMOLOG"/>
    <property type="match status" value="1"/>
</dbReference>
<evidence type="ECO:0000256" key="1">
    <source>
        <dbReference type="ARBA" id="ARBA00023054"/>
    </source>
</evidence>
<dbReference type="PANTHER" id="PTHR23158">
    <property type="entry name" value="MELANOMA INHIBITORY ACTIVITY-RELATED"/>
    <property type="match status" value="1"/>
</dbReference>
<dbReference type="Proteomes" id="UP000606274">
    <property type="component" value="Unassembled WGS sequence"/>
</dbReference>
<name>A0A8T0AQ63_SILME</name>
<evidence type="ECO:0000313" key="5">
    <source>
        <dbReference type="Proteomes" id="UP000606274"/>
    </source>
</evidence>
<evidence type="ECO:0000313" key="4">
    <source>
        <dbReference type="EMBL" id="KAF7694300.1"/>
    </source>
</evidence>